<protein>
    <submittedName>
        <fullName evidence="1">Uncharacterized protein</fullName>
    </submittedName>
</protein>
<reference evidence="2" key="1">
    <citation type="submission" date="2011-04" db="EMBL/GenBank/DDBJ databases">
        <title>Complete sequence of Cellvibrio gilvus ATCC 13127.</title>
        <authorList>
            <person name="Lucas S."/>
            <person name="Han J."/>
            <person name="Lapidus A."/>
            <person name="Cheng J.-F."/>
            <person name="Goodwin L."/>
            <person name="Pitluck S."/>
            <person name="Peters L."/>
            <person name="Munk A."/>
            <person name="Detter J.C."/>
            <person name="Han C."/>
            <person name="Tapia R."/>
            <person name="Land M."/>
            <person name="Hauser L."/>
            <person name="Kyrpides N."/>
            <person name="Ivanova N."/>
            <person name="Ovchinnikova G."/>
            <person name="Pagani I."/>
            <person name="Mead D."/>
            <person name="Brumm P."/>
            <person name="Woyke T."/>
        </authorList>
    </citation>
    <scope>NUCLEOTIDE SEQUENCE [LARGE SCALE GENOMIC DNA]</scope>
    <source>
        <strain evidence="2">ATCC 13127 / NRRL B-14078</strain>
    </source>
</reference>
<dbReference type="Proteomes" id="UP000000485">
    <property type="component" value="Chromosome"/>
</dbReference>
<gene>
    <name evidence="1" type="ordered locus">Celgi_3167</name>
</gene>
<dbReference type="HOGENOM" id="CLU_2932807_0_0_11"/>
<dbReference type="EMBL" id="CP002665">
    <property type="protein sequence ID" value="AEI13657.1"/>
    <property type="molecule type" value="Genomic_DNA"/>
</dbReference>
<dbReference type="KEGG" id="cga:Celgi_3167"/>
<name>F7ZZB0_CELGA</name>
<evidence type="ECO:0000313" key="2">
    <source>
        <dbReference type="Proteomes" id="UP000000485"/>
    </source>
</evidence>
<sequence length="60" mass="6311">MGSFAALDNTRFLNPPVARTCGSSAKSMTVPTGAAEMLSKIIRSQAIDSLPVRMSKMLGP</sequence>
<proteinExistence type="predicted"/>
<evidence type="ECO:0000313" key="1">
    <source>
        <dbReference type="EMBL" id="AEI13657.1"/>
    </source>
</evidence>
<accession>F7ZZB0</accession>
<organism evidence="1 2">
    <name type="scientific">Cellulomonas gilvus (strain ATCC 13127 / NRRL B-14078)</name>
    <name type="common">Cellvibrio gilvus</name>
    <dbReference type="NCBI Taxonomy" id="593907"/>
    <lineage>
        <taxon>Bacteria</taxon>
        <taxon>Bacillati</taxon>
        <taxon>Actinomycetota</taxon>
        <taxon>Actinomycetes</taxon>
        <taxon>Micrococcales</taxon>
        <taxon>Cellulomonadaceae</taxon>
        <taxon>Cellulomonas</taxon>
    </lineage>
</organism>
<keyword evidence="2" id="KW-1185">Reference proteome</keyword>
<dbReference type="AlphaFoldDB" id="F7ZZB0"/>